<dbReference type="Proteomes" id="UP000659388">
    <property type="component" value="Unassembled WGS sequence"/>
</dbReference>
<keyword evidence="1" id="KW-0732">Signal</keyword>
<dbReference type="AlphaFoldDB" id="A0A937JXX1"/>
<dbReference type="Gene3D" id="1.25.40.390">
    <property type="match status" value="1"/>
</dbReference>
<dbReference type="RefSeq" id="WP_202243558.1">
    <property type="nucleotide sequence ID" value="NZ_JAESIY010000003.1"/>
</dbReference>
<accession>A0A937JXX1</accession>
<keyword evidence="3" id="KW-1185">Reference proteome</keyword>
<dbReference type="SUPFAM" id="SSF48452">
    <property type="entry name" value="TPR-like"/>
    <property type="match status" value="1"/>
</dbReference>
<dbReference type="Pfam" id="PF12741">
    <property type="entry name" value="SusD-like"/>
    <property type="match status" value="1"/>
</dbReference>
<feature type="signal peptide" evidence="1">
    <location>
        <begin position="1"/>
        <end position="24"/>
    </location>
</feature>
<keyword evidence="2" id="KW-0449">Lipoprotein</keyword>
<evidence type="ECO:0000313" key="2">
    <source>
        <dbReference type="EMBL" id="MBL3655883.1"/>
    </source>
</evidence>
<sequence length="523" mass="58308">MKLKKLYYILSFVLVLCISCTDDFDEMNQDPNTLTEEQIDATMAGPAFANVLYKGIHQGSNTGVYDDQGTYGLITMLQSMTFVHYLSTTSSTFATERNGINDGWVNRGWLRFYTQALPSLNIAYESAEGNAEAIAVLDIWKVFIFHQMTDEWGPVPYSEAGNGKSSVAYDSQQKMYDDFFNLLASAEKTLSSTSESTVGIFASYDRIYDGDIAKWRKFGNSLRLRLALRISDVDPAKAKVEAEAAINAGVMQSNGDAAFFKVSQYTDNNFVKIAPAWGFVMTSSMESLLKGYNDPRMEIWFAPSLKETYTGQPNGRGVTRAWNDSTLSFVNNATFGDQLFATKPIEVMLTSETYFNLAEAALNGWNVTNTAQNYYEQGISLSLEQWQVKDQTTIDNYITGSSVPVKPDLVDAYAQNGLDTNPPVKVAVSWAASEQDQRTQIAVQKYLALFPESWETWADLRRTDANILYPLLNTDNPDVGRGLMKRLTYLDSETTSNAEEVKAAINLLGGPDNGATRVWWDVK</sequence>
<comment type="caution">
    <text evidence="2">The sequence shown here is derived from an EMBL/GenBank/DDBJ whole genome shotgun (WGS) entry which is preliminary data.</text>
</comment>
<dbReference type="InterPro" id="IPR011990">
    <property type="entry name" value="TPR-like_helical_dom_sf"/>
</dbReference>
<proteinExistence type="predicted"/>
<dbReference type="EMBL" id="JAESIY010000003">
    <property type="protein sequence ID" value="MBL3655883.1"/>
    <property type="molecule type" value="Genomic_DNA"/>
</dbReference>
<name>A0A937JXX1_9BACT</name>
<gene>
    <name evidence="2" type="ORF">JL102_07060</name>
</gene>
<evidence type="ECO:0000313" key="3">
    <source>
        <dbReference type="Proteomes" id="UP000659388"/>
    </source>
</evidence>
<protein>
    <submittedName>
        <fullName evidence="2">SusD/RagB family nutrient-binding outer membrane lipoprotein</fullName>
    </submittedName>
</protein>
<evidence type="ECO:0000256" key="1">
    <source>
        <dbReference type="SAM" id="SignalP"/>
    </source>
</evidence>
<feature type="chain" id="PRO_5036782702" evidence="1">
    <location>
        <begin position="25"/>
        <end position="523"/>
    </location>
</feature>
<organism evidence="2 3">
    <name type="scientific">Fulvivirga sediminis</name>
    <dbReference type="NCBI Taxonomy" id="2803949"/>
    <lineage>
        <taxon>Bacteria</taxon>
        <taxon>Pseudomonadati</taxon>
        <taxon>Bacteroidota</taxon>
        <taxon>Cytophagia</taxon>
        <taxon>Cytophagales</taxon>
        <taxon>Fulvivirgaceae</taxon>
        <taxon>Fulvivirga</taxon>
    </lineage>
</organism>
<dbReference type="InterPro" id="IPR024302">
    <property type="entry name" value="SusD-like"/>
</dbReference>
<reference evidence="2" key="1">
    <citation type="submission" date="2021-01" db="EMBL/GenBank/DDBJ databases">
        <title>Fulvivirga kasyanovii gen. nov., sp nov., a novel member of the phylum Bacteroidetes isolated from seawater in a mussel farm.</title>
        <authorList>
            <person name="Zhao L.-H."/>
            <person name="Wang Z.-J."/>
        </authorList>
    </citation>
    <scope>NUCLEOTIDE SEQUENCE</scope>
    <source>
        <strain evidence="2">2943</strain>
    </source>
</reference>